<dbReference type="AlphaFoldDB" id="A0A1C3WCG8"/>
<dbReference type="Proteomes" id="UP000186228">
    <property type="component" value="Unassembled WGS sequence"/>
</dbReference>
<reference evidence="3" key="1">
    <citation type="submission" date="2016-08" db="EMBL/GenBank/DDBJ databases">
        <authorList>
            <person name="Varghese N."/>
            <person name="Submissions Spin"/>
        </authorList>
    </citation>
    <scope>NUCLEOTIDE SEQUENCE [LARGE SCALE GENOMIC DNA]</scope>
    <source>
        <strain evidence="3">CCBAU 57015</strain>
    </source>
</reference>
<evidence type="ECO:0000259" key="1">
    <source>
        <dbReference type="Pfam" id="PF13304"/>
    </source>
</evidence>
<protein>
    <recommendedName>
        <fullName evidence="1">ATPase AAA-type core domain-containing protein</fullName>
    </recommendedName>
</protein>
<sequence>MLHRLEIENFYSIHDLQVIDLSIAANTPEEPGRLAPLWLGSSEKAPKVVALFGPNASGKSTVLRALSFIKWFVKDSFSSPRGNRMPFDRFNSKETLDAPTRLTVYLAGVEDIEQAGEAGAAQCRYSYEVVIGGTSGKQIVEKEALYYWPSTASRKVRLFERDAAGEVVASKAFGLTGYRQALEKVLRPDASVISTLAQLEHAYSKVLWQTASLLVSNILIEKYDATDDAAVRHYAEHPEQLAMFNREIQRIDVGIREMKIEQGHNGPIALFEHEGLTLPMPIIYESHGTRQFIRLFPFIFEALDTGGVAVLDELDATIHPLLLPEILRWFYDPIRNPHDAQLWMTCHTPSLLEELTKEEIFFCDKNYEGRTSVYGLRDVQSVRRNDNYYRKYLGGSFGAVPQIG</sequence>
<dbReference type="InterPro" id="IPR027417">
    <property type="entry name" value="P-loop_NTPase"/>
</dbReference>
<dbReference type="OrthoDB" id="9809324at2"/>
<evidence type="ECO:0000313" key="3">
    <source>
        <dbReference type="Proteomes" id="UP000186228"/>
    </source>
</evidence>
<proteinExistence type="predicted"/>
<dbReference type="GO" id="GO:0005524">
    <property type="term" value="F:ATP binding"/>
    <property type="evidence" value="ECO:0007669"/>
    <property type="project" value="InterPro"/>
</dbReference>
<gene>
    <name evidence="2" type="ORF">GA0061100_115113</name>
</gene>
<dbReference type="SUPFAM" id="SSF52540">
    <property type="entry name" value="P-loop containing nucleoside triphosphate hydrolases"/>
    <property type="match status" value="1"/>
</dbReference>
<dbReference type="EMBL" id="FMAC01000015">
    <property type="protein sequence ID" value="SCB37837.1"/>
    <property type="molecule type" value="Genomic_DNA"/>
</dbReference>
<dbReference type="GO" id="GO:0016887">
    <property type="term" value="F:ATP hydrolysis activity"/>
    <property type="evidence" value="ECO:0007669"/>
    <property type="project" value="InterPro"/>
</dbReference>
<dbReference type="PANTHER" id="PTHR40396:SF1">
    <property type="entry name" value="ATPASE AAA-TYPE CORE DOMAIN-CONTAINING PROTEIN"/>
    <property type="match status" value="1"/>
</dbReference>
<dbReference type="STRING" id="52131.GA0061100_115113"/>
<dbReference type="PANTHER" id="PTHR40396">
    <property type="entry name" value="ATPASE-LIKE PROTEIN"/>
    <property type="match status" value="1"/>
</dbReference>
<keyword evidence="3" id="KW-1185">Reference proteome</keyword>
<evidence type="ECO:0000313" key="2">
    <source>
        <dbReference type="EMBL" id="SCB37837.1"/>
    </source>
</evidence>
<accession>A0A1C3WCG8</accession>
<dbReference type="Pfam" id="PF13304">
    <property type="entry name" value="AAA_21"/>
    <property type="match status" value="1"/>
</dbReference>
<feature type="domain" description="ATPase AAA-type core" evidence="1">
    <location>
        <begin position="49"/>
        <end position="353"/>
    </location>
</feature>
<organism evidence="2 3">
    <name type="scientific">Rhizobium hainanense</name>
    <dbReference type="NCBI Taxonomy" id="52131"/>
    <lineage>
        <taxon>Bacteria</taxon>
        <taxon>Pseudomonadati</taxon>
        <taxon>Pseudomonadota</taxon>
        <taxon>Alphaproteobacteria</taxon>
        <taxon>Hyphomicrobiales</taxon>
        <taxon>Rhizobiaceae</taxon>
        <taxon>Rhizobium/Agrobacterium group</taxon>
        <taxon>Rhizobium</taxon>
    </lineage>
</organism>
<dbReference type="InterPro" id="IPR003959">
    <property type="entry name" value="ATPase_AAA_core"/>
</dbReference>
<name>A0A1C3WCG8_9HYPH</name>
<dbReference type="Gene3D" id="3.40.50.300">
    <property type="entry name" value="P-loop containing nucleotide triphosphate hydrolases"/>
    <property type="match status" value="1"/>
</dbReference>
<dbReference type="RefSeq" id="WP_075856602.1">
    <property type="nucleotide sequence ID" value="NZ_FMAC01000015.1"/>
</dbReference>